<evidence type="ECO:0000256" key="2">
    <source>
        <dbReference type="ARBA" id="ARBA00022801"/>
    </source>
</evidence>
<organism evidence="4 5">
    <name type="scientific">Streptococcus caprae</name>
    <dbReference type="NCBI Taxonomy" id="1640501"/>
    <lineage>
        <taxon>Bacteria</taxon>
        <taxon>Bacillati</taxon>
        <taxon>Bacillota</taxon>
        <taxon>Bacilli</taxon>
        <taxon>Lactobacillales</taxon>
        <taxon>Streptococcaceae</taxon>
        <taxon>Streptococcus</taxon>
    </lineage>
</organism>
<name>A0ABV8CVZ5_9STRE</name>
<dbReference type="InterPro" id="IPR000086">
    <property type="entry name" value="NUDIX_hydrolase_dom"/>
</dbReference>
<dbReference type="InterPro" id="IPR020084">
    <property type="entry name" value="NUDIX_hydrolase_CS"/>
</dbReference>
<dbReference type="RefSeq" id="WP_380426089.1">
    <property type="nucleotide sequence ID" value="NZ_JBHRZV010000033.1"/>
</dbReference>
<sequence>MDFRTKVDNISFAVRVSGLMIRDKTLYLVKSPKSEYYLLGGAVAVGETTEQAVKRELAEEIGVAVTVERLAFVVENHFTLNDVMHHQIEFLYLVTPLSEPNPVVMEGGTNRTCEWVAINDLDEINLNPSFLKTALKNWTGQLQHIFNREEN</sequence>
<dbReference type="InterPro" id="IPR015797">
    <property type="entry name" value="NUDIX_hydrolase-like_dom_sf"/>
</dbReference>
<keyword evidence="5" id="KW-1185">Reference proteome</keyword>
<evidence type="ECO:0000313" key="5">
    <source>
        <dbReference type="Proteomes" id="UP001595807"/>
    </source>
</evidence>
<dbReference type="Gene3D" id="3.90.79.10">
    <property type="entry name" value="Nucleoside Triphosphate Pyrophosphohydrolase"/>
    <property type="match status" value="1"/>
</dbReference>
<proteinExistence type="predicted"/>
<keyword evidence="2 4" id="KW-0378">Hydrolase</keyword>
<dbReference type="PANTHER" id="PTHR43046:SF14">
    <property type="entry name" value="MUTT_NUDIX FAMILY PROTEIN"/>
    <property type="match status" value="1"/>
</dbReference>
<dbReference type="CDD" id="cd04688">
    <property type="entry name" value="NUDIX_Hydrolase"/>
    <property type="match status" value="1"/>
</dbReference>
<dbReference type="PANTHER" id="PTHR43046">
    <property type="entry name" value="GDP-MANNOSE MANNOSYL HYDROLASE"/>
    <property type="match status" value="1"/>
</dbReference>
<dbReference type="Pfam" id="PF00293">
    <property type="entry name" value="NUDIX"/>
    <property type="match status" value="1"/>
</dbReference>
<evidence type="ECO:0000313" key="4">
    <source>
        <dbReference type="EMBL" id="MFC3927968.1"/>
    </source>
</evidence>
<evidence type="ECO:0000259" key="3">
    <source>
        <dbReference type="PROSITE" id="PS51462"/>
    </source>
</evidence>
<comment type="cofactor">
    <cofactor evidence="1">
        <name>Mg(2+)</name>
        <dbReference type="ChEBI" id="CHEBI:18420"/>
    </cofactor>
</comment>
<dbReference type="SUPFAM" id="SSF55811">
    <property type="entry name" value="Nudix"/>
    <property type="match status" value="1"/>
</dbReference>
<accession>A0ABV8CVZ5</accession>
<feature type="domain" description="Nudix hydrolase" evidence="3">
    <location>
        <begin position="5"/>
        <end position="141"/>
    </location>
</feature>
<evidence type="ECO:0000256" key="1">
    <source>
        <dbReference type="ARBA" id="ARBA00001946"/>
    </source>
</evidence>
<protein>
    <submittedName>
        <fullName evidence="4">NUDIX hydrolase</fullName>
    </submittedName>
</protein>
<reference evidence="5" key="1">
    <citation type="journal article" date="2019" name="Int. J. Syst. Evol. Microbiol.">
        <title>The Global Catalogue of Microorganisms (GCM) 10K type strain sequencing project: providing services to taxonomists for standard genome sequencing and annotation.</title>
        <authorList>
            <consortium name="The Broad Institute Genomics Platform"/>
            <consortium name="The Broad Institute Genome Sequencing Center for Infectious Disease"/>
            <person name="Wu L."/>
            <person name="Ma J."/>
        </authorList>
    </citation>
    <scope>NUCLEOTIDE SEQUENCE [LARGE SCALE GENOMIC DNA]</scope>
    <source>
        <strain evidence="5">CCUG 67170</strain>
    </source>
</reference>
<dbReference type="Proteomes" id="UP001595807">
    <property type="component" value="Unassembled WGS sequence"/>
</dbReference>
<dbReference type="PROSITE" id="PS51462">
    <property type="entry name" value="NUDIX"/>
    <property type="match status" value="1"/>
</dbReference>
<gene>
    <name evidence="4" type="ORF">ACFORF_05025</name>
</gene>
<dbReference type="GO" id="GO:0016787">
    <property type="term" value="F:hydrolase activity"/>
    <property type="evidence" value="ECO:0007669"/>
    <property type="project" value="UniProtKB-KW"/>
</dbReference>
<dbReference type="PROSITE" id="PS00893">
    <property type="entry name" value="NUDIX_BOX"/>
    <property type="match status" value="1"/>
</dbReference>
<dbReference type="EMBL" id="JBHRZV010000033">
    <property type="protein sequence ID" value="MFC3927968.1"/>
    <property type="molecule type" value="Genomic_DNA"/>
</dbReference>
<comment type="caution">
    <text evidence="4">The sequence shown here is derived from an EMBL/GenBank/DDBJ whole genome shotgun (WGS) entry which is preliminary data.</text>
</comment>